<comment type="caution">
    <text evidence="1">The sequence shown here is derived from an EMBL/GenBank/DDBJ whole genome shotgun (WGS) entry which is preliminary data.</text>
</comment>
<reference evidence="1" key="1">
    <citation type="journal article" date="2014" name="Int. J. Syst. Evol. Microbiol.">
        <title>Complete genome sequence of Corynebacterium casei LMG S-19264T (=DSM 44701T), isolated from a smear-ripened cheese.</title>
        <authorList>
            <consortium name="US DOE Joint Genome Institute (JGI-PGF)"/>
            <person name="Walter F."/>
            <person name="Albersmeier A."/>
            <person name="Kalinowski J."/>
            <person name="Ruckert C."/>
        </authorList>
    </citation>
    <scope>NUCLEOTIDE SEQUENCE</scope>
    <source>
        <strain evidence="1">CGMCC 1.15360</strain>
    </source>
</reference>
<protein>
    <submittedName>
        <fullName evidence="1">Uncharacterized protein</fullName>
    </submittedName>
</protein>
<dbReference type="EMBL" id="BMIP01000011">
    <property type="protein sequence ID" value="GGD82302.1"/>
    <property type="molecule type" value="Genomic_DNA"/>
</dbReference>
<keyword evidence="2" id="KW-1185">Reference proteome</keyword>
<accession>A0A917DYH7</accession>
<evidence type="ECO:0000313" key="1">
    <source>
        <dbReference type="EMBL" id="GGD82302.1"/>
    </source>
</evidence>
<evidence type="ECO:0000313" key="2">
    <source>
        <dbReference type="Proteomes" id="UP000612349"/>
    </source>
</evidence>
<reference evidence="1" key="2">
    <citation type="submission" date="2020-09" db="EMBL/GenBank/DDBJ databases">
        <authorList>
            <person name="Sun Q."/>
            <person name="Zhou Y."/>
        </authorList>
    </citation>
    <scope>NUCLEOTIDE SEQUENCE</scope>
    <source>
        <strain evidence="1">CGMCC 1.15360</strain>
    </source>
</reference>
<proteinExistence type="predicted"/>
<gene>
    <name evidence="1" type="ORF">GCM10010990_35390</name>
</gene>
<organism evidence="1 2">
    <name type="scientific">Croceicoccus mobilis</name>
    <dbReference type="NCBI Taxonomy" id="1703339"/>
    <lineage>
        <taxon>Bacteria</taxon>
        <taxon>Pseudomonadati</taxon>
        <taxon>Pseudomonadota</taxon>
        <taxon>Alphaproteobacteria</taxon>
        <taxon>Sphingomonadales</taxon>
        <taxon>Erythrobacteraceae</taxon>
        <taxon>Croceicoccus</taxon>
    </lineage>
</organism>
<sequence length="212" mass="24308">MIDIDYRYRRALQPDGLTTFETCLSAINDAVADARLAGIDPGKCPAIALLRRHMASMCDKIPVDQDDQHRKLRASCMERIADLKNKPAIIALVLRGLDHRPEELRHYRREGYRALRQIAAHLQMPSAQCRIEYNSPNSTLAGDHTLEVGDLFVRISPERYGEPGLAWRNRHWKKPGHVMRKAPITELRDIPKLANKIRRDLDLKLPPQSRLI</sequence>
<dbReference type="AlphaFoldDB" id="A0A917DYH7"/>
<name>A0A917DYH7_9SPHN</name>
<dbReference type="OrthoDB" id="6894039at2"/>
<dbReference type="RefSeq" id="WP_156521869.1">
    <property type="nucleotide sequence ID" value="NZ_BMIP01000011.1"/>
</dbReference>
<dbReference type="Proteomes" id="UP000612349">
    <property type="component" value="Unassembled WGS sequence"/>
</dbReference>